<sequence>MAGRQDRDHAAARERLKAEDAPRLVDAERLAGLLETATAPRVPRLSALLATLIRRGDLLPGDGRHCINAHARPAVRAEEVLAAHRPEAVVSLGRVLGEFGVLNNPSLVVSAIVPGTPSGERTRPGPEVRLELPVARVDLWTMPAALLAAGSPADSRIDDRPYACATPERALVDWLYLSGGETPAITPLPWDHDLEDLDHARLARLAEAVGVTGALEALIRRGSRRDLDDTEELRFGL</sequence>
<evidence type="ECO:0000313" key="1">
    <source>
        <dbReference type="EMBL" id="MCP1674506.1"/>
    </source>
</evidence>
<accession>A0AAE3G2D0</accession>
<keyword evidence="2" id="KW-1185">Reference proteome</keyword>
<comment type="caution">
    <text evidence="1">The sequence shown here is derived from an EMBL/GenBank/DDBJ whole genome shotgun (WGS) entry which is preliminary data.</text>
</comment>
<proteinExistence type="predicted"/>
<dbReference type="AlphaFoldDB" id="A0AAE3G2D0"/>
<dbReference type="EMBL" id="JALJXV010000003">
    <property type="protein sequence ID" value="MCP1674506.1"/>
    <property type="molecule type" value="Genomic_DNA"/>
</dbReference>
<evidence type="ECO:0000313" key="2">
    <source>
        <dbReference type="Proteomes" id="UP001205843"/>
    </source>
</evidence>
<dbReference type="Proteomes" id="UP001205843">
    <property type="component" value="Unassembled WGS sequence"/>
</dbReference>
<reference evidence="1" key="1">
    <citation type="submission" date="2022-03" db="EMBL/GenBank/DDBJ databases">
        <title>Genomic Encyclopedia of Type Strains, Phase III (KMG-III): the genomes of soil and plant-associated and newly described type strains.</title>
        <authorList>
            <person name="Whitman W."/>
        </authorList>
    </citation>
    <scope>NUCLEOTIDE SEQUENCE</scope>
    <source>
        <strain evidence="1">ANL 6-2</strain>
    </source>
</reference>
<dbReference type="RefSeq" id="WP_253476550.1">
    <property type="nucleotide sequence ID" value="NZ_JALJXV010000003.1"/>
</dbReference>
<gene>
    <name evidence="1" type="ORF">J2T57_001608</name>
</gene>
<name>A0AAE3G2D0_9GAMM</name>
<protein>
    <submittedName>
        <fullName evidence="1">Uncharacterized protein</fullName>
    </submittedName>
</protein>
<organism evidence="1 2">
    <name type="scientific">Natronocella acetinitrilica</name>
    <dbReference type="NCBI Taxonomy" id="414046"/>
    <lineage>
        <taxon>Bacteria</taxon>
        <taxon>Pseudomonadati</taxon>
        <taxon>Pseudomonadota</taxon>
        <taxon>Gammaproteobacteria</taxon>
        <taxon>Chromatiales</taxon>
        <taxon>Ectothiorhodospiraceae</taxon>
        <taxon>Natronocella</taxon>
    </lineage>
</organism>